<feature type="region of interest" description="Disordered" evidence="1">
    <location>
        <begin position="803"/>
        <end position="843"/>
    </location>
</feature>
<dbReference type="InterPro" id="IPR036249">
    <property type="entry name" value="Thioredoxin-like_sf"/>
</dbReference>
<dbReference type="Proteomes" id="UP000007875">
    <property type="component" value="Unassembled WGS sequence"/>
</dbReference>
<feature type="compositionally biased region" description="Basic and acidic residues" evidence="1">
    <location>
        <begin position="806"/>
        <end position="815"/>
    </location>
</feature>
<keyword evidence="5" id="KW-1185">Reference proteome</keyword>
<dbReference type="PANTHER" id="PTHR22699">
    <property type="entry name" value="THIOREDOXIN DOMAIN-CONTAINING PROTEIN 16"/>
    <property type="match status" value="1"/>
</dbReference>
<feature type="chain" id="PRO_5003579196" description="Thioredoxin domain-containing protein" evidence="2">
    <location>
        <begin position="19"/>
        <end position="843"/>
    </location>
</feature>
<feature type="domain" description="Thioredoxin" evidence="3">
    <location>
        <begin position="442"/>
        <end position="540"/>
    </location>
</feature>
<evidence type="ECO:0000313" key="4">
    <source>
        <dbReference type="Ensembl" id="ENSCSAVP00000016467.1"/>
    </source>
</evidence>
<evidence type="ECO:0000313" key="5">
    <source>
        <dbReference type="Proteomes" id="UP000007875"/>
    </source>
</evidence>
<accession>H2ZFV1</accession>
<dbReference type="Pfam" id="PF13848">
    <property type="entry name" value="Thioredoxin_6"/>
    <property type="match status" value="1"/>
</dbReference>
<dbReference type="Gene3D" id="3.40.30.10">
    <property type="entry name" value="Glutaredoxin"/>
    <property type="match status" value="2"/>
</dbReference>
<feature type="signal peptide" evidence="2">
    <location>
        <begin position="1"/>
        <end position="18"/>
    </location>
</feature>
<dbReference type="SUPFAM" id="SSF52833">
    <property type="entry name" value="Thioredoxin-like"/>
    <property type="match status" value="1"/>
</dbReference>
<reference evidence="5" key="1">
    <citation type="submission" date="2003-08" db="EMBL/GenBank/DDBJ databases">
        <authorList>
            <person name="Birren B."/>
            <person name="Nusbaum C."/>
            <person name="Abebe A."/>
            <person name="Abouelleil A."/>
            <person name="Adekoya E."/>
            <person name="Ait-zahra M."/>
            <person name="Allen N."/>
            <person name="Allen T."/>
            <person name="An P."/>
            <person name="Anderson M."/>
            <person name="Anderson S."/>
            <person name="Arachchi H."/>
            <person name="Armbruster J."/>
            <person name="Bachantsang P."/>
            <person name="Baldwin J."/>
            <person name="Barry A."/>
            <person name="Bayul T."/>
            <person name="Blitshsteyn B."/>
            <person name="Bloom T."/>
            <person name="Blye J."/>
            <person name="Boguslavskiy L."/>
            <person name="Borowsky M."/>
            <person name="Boukhgalter B."/>
            <person name="Brunache A."/>
            <person name="Butler J."/>
            <person name="Calixte N."/>
            <person name="Calvo S."/>
            <person name="Camarata J."/>
            <person name="Campo K."/>
            <person name="Chang J."/>
            <person name="Cheshatsang Y."/>
            <person name="Citroen M."/>
            <person name="Collymore A."/>
            <person name="Considine T."/>
            <person name="Cook A."/>
            <person name="Cooke P."/>
            <person name="Corum B."/>
            <person name="Cuomo C."/>
            <person name="David R."/>
            <person name="Dawoe T."/>
            <person name="Degray S."/>
            <person name="Dodge S."/>
            <person name="Dooley K."/>
            <person name="Dorje P."/>
            <person name="Dorjee K."/>
            <person name="Dorris L."/>
            <person name="Duffey N."/>
            <person name="Dupes A."/>
            <person name="Elkins T."/>
            <person name="Engels R."/>
            <person name="Erickson J."/>
            <person name="Farina A."/>
            <person name="Faro S."/>
            <person name="Ferreira P."/>
            <person name="Fischer H."/>
            <person name="Fitzgerald M."/>
            <person name="Foley K."/>
            <person name="Gage D."/>
            <person name="Galagan J."/>
            <person name="Gearin G."/>
            <person name="Gnerre S."/>
            <person name="Gnirke A."/>
            <person name="Goyette A."/>
            <person name="Graham J."/>
            <person name="Grandbois E."/>
            <person name="Gyaltsen K."/>
            <person name="Hafez N."/>
            <person name="Hagopian D."/>
            <person name="Hagos B."/>
            <person name="Hall J."/>
            <person name="Hatcher B."/>
            <person name="Heller A."/>
            <person name="Higgins H."/>
            <person name="Honan T."/>
            <person name="Horn A."/>
            <person name="Houde N."/>
            <person name="Hughes L."/>
            <person name="Hulme W."/>
            <person name="Husby E."/>
            <person name="Iliev I."/>
            <person name="Jaffe D."/>
            <person name="Jones C."/>
            <person name="Kamal M."/>
            <person name="Kamat A."/>
            <person name="Kamvysselis M."/>
            <person name="Karlsson E."/>
            <person name="Kells C."/>
            <person name="Kieu A."/>
            <person name="Kisner P."/>
            <person name="Kodira C."/>
            <person name="Kulbokas E."/>
            <person name="Labutti K."/>
            <person name="Lama D."/>
            <person name="Landers T."/>
            <person name="Leger J."/>
            <person name="Levine S."/>
            <person name="Lewis D."/>
            <person name="Lewis T."/>
            <person name="Lindblad-toh K."/>
            <person name="Liu X."/>
            <person name="Lokyitsang T."/>
            <person name="Lokyitsang Y."/>
            <person name="Lucien O."/>
            <person name="Lui A."/>
            <person name="Ma L.J."/>
            <person name="Mabbitt R."/>
            <person name="Macdonald J."/>
            <person name="Maclean C."/>
            <person name="Major J."/>
            <person name="Manning J."/>
            <person name="Marabella R."/>
            <person name="Maru K."/>
            <person name="Matthews C."/>
            <person name="Mauceli E."/>
            <person name="Mccarthy M."/>
            <person name="Mcdonough S."/>
            <person name="Mcghee T."/>
            <person name="Meldrim J."/>
            <person name="Meneus L."/>
            <person name="Mesirov J."/>
            <person name="Mihalev A."/>
            <person name="Mihova T."/>
            <person name="Mikkelsen T."/>
            <person name="Mlenga V."/>
            <person name="Moru K."/>
            <person name="Mozes J."/>
            <person name="Mulrain L."/>
            <person name="Munson G."/>
            <person name="Naylor J."/>
            <person name="Newes C."/>
            <person name="Nguyen C."/>
            <person name="Nguyen N."/>
            <person name="Nguyen T."/>
            <person name="Nicol R."/>
            <person name="Nielsen C."/>
            <person name="Nizzari M."/>
            <person name="Norbu C."/>
            <person name="Norbu N."/>
            <person name="O'donnell P."/>
            <person name="Okoawo O."/>
            <person name="O'leary S."/>
            <person name="Omotosho B."/>
            <person name="O'neill K."/>
            <person name="Osman S."/>
            <person name="Parker S."/>
            <person name="Perrin D."/>
            <person name="Phunkhang P."/>
            <person name="Piqani B."/>
            <person name="Purcell S."/>
            <person name="Rachupka T."/>
            <person name="Ramasamy U."/>
            <person name="Rameau R."/>
            <person name="Ray V."/>
            <person name="Raymond C."/>
            <person name="Retta R."/>
            <person name="Richardson S."/>
            <person name="Rise C."/>
            <person name="Rodriguez J."/>
            <person name="Rogers J."/>
            <person name="Rogov P."/>
            <person name="Rutman M."/>
            <person name="Schupbach R."/>
            <person name="Seaman C."/>
            <person name="Settipalli S."/>
            <person name="Sharpe T."/>
            <person name="Sheridan J."/>
            <person name="Sherpa N."/>
            <person name="Shi J."/>
            <person name="Smirnov S."/>
            <person name="Smith C."/>
            <person name="Sougnez C."/>
            <person name="Spencer B."/>
            <person name="Stalker J."/>
            <person name="Stange-thomann N."/>
            <person name="Stavropoulos S."/>
            <person name="Stetson K."/>
            <person name="Stone C."/>
            <person name="Stone S."/>
            <person name="Stubbs M."/>
            <person name="Talamas J."/>
            <person name="Tchuinga P."/>
            <person name="Tenzing P."/>
            <person name="Tesfaye S."/>
            <person name="Theodore J."/>
            <person name="Thoulutsang Y."/>
            <person name="Topham K."/>
            <person name="Towey S."/>
            <person name="Tsamla T."/>
            <person name="Tsomo N."/>
            <person name="Vallee D."/>
            <person name="Vassiliev H."/>
            <person name="Venkataraman V."/>
            <person name="Vinson J."/>
            <person name="Vo A."/>
            <person name="Wade C."/>
            <person name="Wang S."/>
            <person name="Wangchuk T."/>
            <person name="Wangdi T."/>
            <person name="Whittaker C."/>
            <person name="Wilkinson J."/>
            <person name="Wu Y."/>
            <person name="Wyman D."/>
            <person name="Yadav S."/>
            <person name="Yang S."/>
            <person name="Yang X."/>
            <person name="Yeager S."/>
            <person name="Yee E."/>
            <person name="Young G."/>
            <person name="Zainoun J."/>
            <person name="Zembeck L."/>
            <person name="Zimmer A."/>
            <person name="Zody M."/>
            <person name="Lander E."/>
        </authorList>
    </citation>
    <scope>NUCLEOTIDE SEQUENCE [LARGE SCALE GENOMIC DNA]</scope>
</reference>
<proteinExistence type="predicted"/>
<name>H2ZFV1_CIOSA</name>
<evidence type="ECO:0000256" key="2">
    <source>
        <dbReference type="SAM" id="SignalP"/>
    </source>
</evidence>
<organism evidence="4 5">
    <name type="scientific">Ciona savignyi</name>
    <name type="common">Pacific transparent sea squirt</name>
    <dbReference type="NCBI Taxonomy" id="51511"/>
    <lineage>
        <taxon>Eukaryota</taxon>
        <taxon>Metazoa</taxon>
        <taxon>Chordata</taxon>
        <taxon>Tunicata</taxon>
        <taxon>Ascidiacea</taxon>
        <taxon>Phlebobranchia</taxon>
        <taxon>Cionidae</taxon>
        <taxon>Ciona</taxon>
    </lineage>
</organism>
<evidence type="ECO:0000259" key="3">
    <source>
        <dbReference type="Pfam" id="PF00085"/>
    </source>
</evidence>
<sequence length="843" mass="95116">MFVKLLFAISFCFVICDAEDLSFPQLSDTELNLHKKSSIGYGVFLRHKKDLTEHFSNALSSVLTVTESLNSNGPAVGVLNCNESSDVICEDKEEKLLLFKDGEVVNSVDLDYISTPEDAEFLIVTLLNEDLMLNVTKSEDLHELVQTAAKNKKNIILAISNPGELLHQALLNAALESNGEPIFAYTMDFENPFFTADNGRIKNINGELWVIMCSLAHGEKCPYGQYKATITSNTVPALLRHMQQDSFATIINDNATLNNEIESGLDTGKDIVILTAGKGKLERALKISESLCSINFPFSKCLVVDGQTVQTPVATSEGRIYMSFKTQPDIEQEIMVGYLGSESFGEVEQHYERLNEHRLIYERSLKYRFPLSEERPPSKRKAISLTEINETNEPIVADDEESRFNEPVYVQEIQDDAVMHAVHTNKALKDLYLFDFKSYSRLTDVTYEKVITGSDFAVILFTHEFNPKALAALATFIEIHRTYAGNSPLHRVECFDWPDVCQKAEVTTYPRMFFYRSGNDRTPHEYKGIWMQSEIEAAIRRYSLAWPMVVQKESDLDKISATSEPIVCGIAFTEQGEKVFREAAQVIGGDYQVLLIKKSAVSSIKPMLNNRQWDGKSDLIAVNINTKFLPYKKTFSTVEDVKQIVAKALEKNWVELSVINFQKLMAAPEPLVIQYIDKSAVSRDQLELRQQLEKIANSEKFYGKILFTWMDSTPNTAGNYALHMHSGGEWEGAPIAFFNKKGSVNFKSVTDTKEDITSWLNSCLEGKEKISYKLRNEEWKGRLPGYDLLQIMKDEGTYPVFQPSKVTEEEQEKPKPTGGRFHGGKPTIHAAPAVVTNKPHTEL</sequence>
<dbReference type="Pfam" id="PF00085">
    <property type="entry name" value="Thioredoxin"/>
    <property type="match status" value="1"/>
</dbReference>
<dbReference type="GeneTree" id="ENSGT00390000006080"/>
<evidence type="ECO:0000256" key="1">
    <source>
        <dbReference type="SAM" id="MobiDB-lite"/>
    </source>
</evidence>
<dbReference type="InterPro" id="IPR013766">
    <property type="entry name" value="Thioredoxin_domain"/>
</dbReference>
<dbReference type="InParanoid" id="H2ZFV1"/>
<reference evidence="4" key="3">
    <citation type="submission" date="2025-09" db="UniProtKB">
        <authorList>
            <consortium name="Ensembl"/>
        </authorList>
    </citation>
    <scope>IDENTIFICATION</scope>
</reference>
<dbReference type="STRING" id="51511.ENSCSAVP00000016467"/>
<dbReference type="PANTHER" id="PTHR22699:SF1">
    <property type="entry name" value="THIOREDOXIN DOMAIN-CONTAINING PROTEIN 16"/>
    <property type="match status" value="1"/>
</dbReference>
<dbReference type="Ensembl" id="ENSCSAVT00000016648.1">
    <property type="protein sequence ID" value="ENSCSAVP00000016467.1"/>
    <property type="gene ID" value="ENSCSAVG00000009687.1"/>
</dbReference>
<dbReference type="AlphaFoldDB" id="H2ZFV1"/>
<dbReference type="eggNOG" id="ENOG502SZMG">
    <property type="taxonomic scope" value="Eukaryota"/>
</dbReference>
<dbReference type="OMA" id="TIINCHD"/>
<dbReference type="HOGENOM" id="CLU_018100_1_0_1"/>
<protein>
    <recommendedName>
        <fullName evidence="3">Thioredoxin domain-containing protein</fullName>
    </recommendedName>
</protein>
<dbReference type="InterPro" id="IPR040090">
    <property type="entry name" value="TXNDC16"/>
</dbReference>
<dbReference type="CDD" id="cd02961">
    <property type="entry name" value="PDI_a_family"/>
    <property type="match status" value="1"/>
</dbReference>
<keyword evidence="2" id="KW-0732">Signal</keyword>
<reference evidence="4" key="2">
    <citation type="submission" date="2025-08" db="UniProtKB">
        <authorList>
            <consortium name="Ensembl"/>
        </authorList>
    </citation>
    <scope>IDENTIFICATION</scope>
</reference>